<dbReference type="RefSeq" id="WP_196419196.1">
    <property type="nucleotide sequence ID" value="NZ_JADQTO010000027.1"/>
</dbReference>
<gene>
    <name evidence="3" type="ORF">I4J89_38845</name>
</gene>
<feature type="region of interest" description="Disordered" evidence="1">
    <location>
        <begin position="1"/>
        <end position="21"/>
    </location>
</feature>
<evidence type="ECO:0000256" key="1">
    <source>
        <dbReference type="SAM" id="MobiDB-lite"/>
    </source>
</evidence>
<keyword evidence="2" id="KW-0472">Membrane</keyword>
<keyword evidence="2" id="KW-0812">Transmembrane</keyword>
<comment type="caution">
    <text evidence="3">The sequence shown here is derived from an EMBL/GenBank/DDBJ whole genome shotgun (WGS) entry which is preliminary data.</text>
</comment>
<sequence length="64" mass="7525">MTSSHPGQPEPDPDRRFNRVERRRERIRKQVQQARHGRHLVPTWLLATVLGLLLAGWLYLIITS</sequence>
<dbReference type="Proteomes" id="UP000598146">
    <property type="component" value="Unassembled WGS sequence"/>
</dbReference>
<dbReference type="EMBL" id="JADQTO010000027">
    <property type="protein sequence ID" value="MBG0567421.1"/>
    <property type="molecule type" value="Genomic_DNA"/>
</dbReference>
<reference evidence="3" key="1">
    <citation type="submission" date="2020-11" db="EMBL/GenBank/DDBJ databases">
        <title>Isolation and identification of active actinomycetes.</title>
        <authorList>
            <person name="Sun X."/>
        </authorList>
    </citation>
    <scope>NUCLEOTIDE SEQUENCE</scope>
    <source>
        <strain evidence="3">NEAU-A11</strain>
    </source>
</reference>
<proteinExistence type="predicted"/>
<evidence type="ECO:0000313" key="3">
    <source>
        <dbReference type="EMBL" id="MBG0567421.1"/>
    </source>
</evidence>
<evidence type="ECO:0000256" key="2">
    <source>
        <dbReference type="SAM" id="Phobius"/>
    </source>
</evidence>
<protein>
    <submittedName>
        <fullName evidence="3">Uncharacterized protein</fullName>
    </submittedName>
</protein>
<organism evidence="3 4">
    <name type="scientific">Actinoplanes aureus</name>
    <dbReference type="NCBI Taxonomy" id="2792083"/>
    <lineage>
        <taxon>Bacteria</taxon>
        <taxon>Bacillati</taxon>
        <taxon>Actinomycetota</taxon>
        <taxon>Actinomycetes</taxon>
        <taxon>Micromonosporales</taxon>
        <taxon>Micromonosporaceae</taxon>
        <taxon>Actinoplanes</taxon>
    </lineage>
</organism>
<keyword evidence="4" id="KW-1185">Reference proteome</keyword>
<dbReference type="AlphaFoldDB" id="A0A931G3Y4"/>
<name>A0A931G3Y4_9ACTN</name>
<keyword evidence="2" id="KW-1133">Transmembrane helix</keyword>
<feature type="transmembrane region" description="Helical" evidence="2">
    <location>
        <begin position="44"/>
        <end position="62"/>
    </location>
</feature>
<evidence type="ECO:0000313" key="4">
    <source>
        <dbReference type="Proteomes" id="UP000598146"/>
    </source>
</evidence>
<feature type="compositionally biased region" description="Basic and acidic residues" evidence="1">
    <location>
        <begin position="12"/>
        <end position="21"/>
    </location>
</feature>
<accession>A0A931G3Y4</accession>